<feature type="compositionally biased region" description="Acidic residues" evidence="1">
    <location>
        <begin position="303"/>
        <end position="316"/>
    </location>
</feature>
<dbReference type="EMBL" id="JAWDJX010000046">
    <property type="protein sequence ID" value="KAK3048695.1"/>
    <property type="molecule type" value="Genomic_DNA"/>
</dbReference>
<feature type="compositionally biased region" description="Basic residues" evidence="1">
    <location>
        <begin position="238"/>
        <end position="248"/>
    </location>
</feature>
<organism evidence="2 3">
    <name type="scientific">Extremus antarcticus</name>
    <dbReference type="NCBI Taxonomy" id="702011"/>
    <lineage>
        <taxon>Eukaryota</taxon>
        <taxon>Fungi</taxon>
        <taxon>Dikarya</taxon>
        <taxon>Ascomycota</taxon>
        <taxon>Pezizomycotina</taxon>
        <taxon>Dothideomycetes</taxon>
        <taxon>Dothideomycetidae</taxon>
        <taxon>Mycosphaerellales</taxon>
        <taxon>Extremaceae</taxon>
        <taxon>Extremus</taxon>
    </lineage>
</organism>
<evidence type="ECO:0000313" key="2">
    <source>
        <dbReference type="EMBL" id="KAK3048695.1"/>
    </source>
</evidence>
<keyword evidence="3" id="KW-1185">Reference proteome</keyword>
<sequence length="621" mass="66253">MSLRAGPAPVDDGSFHGDNDDTYNENDDPTQNLNDGDDDDDEDFEDDEETTNSGGKKKRKTVTGRQLMRWDADKDQLLLLTVESVCAKRGMAIPWDVIAAQVRPGLTVEAVKQHMTKVYNTRVEHGFQVPVRVDKGSAALAAKAKTVYDGKDPTAMPGKNANLLHFPFSTVKKNTKKAGALDSTPKKVSASGDAAATPKKSDKPYTPKGTSARVKRVLEGVIHSNATAEPVVTPSKSSGKRGRPRKQVARSASRGSSTGSPTKKKKTVGVAAQKTSRRSKATINYQEPGESEDEGGATLETADNGDEEEHGEEDDETVNKYDSGVGETPEYNQNSLVMLAMSTPTTFASTMPNLTAHPAFSTRSTPSYTFDPLYDGTNIAGLPRGTIVQNNTYGGTIGNTAYGNDAYNGNVGNNGAAMQLTNPSQSSSMITGVPSYGYFHPTGLNNHPGPMADPPPAYTSSPPSIGNLNTTNNLHQTMGGYGGFGNGHANTPNNTFINPMPANNNSFGTGQSNTTPNTMADFMNTGYVRNTSVSAPNNIPRQFSNPNNLPAYDDINYDLPALTSGNSSFDSQATTLVNNSQHNAQSNDPMLPNLTINGENALEELNFGFGYQAQDYGVDSF</sequence>
<protein>
    <recommendedName>
        <fullName evidence="4">Myb-like domain-containing protein</fullName>
    </recommendedName>
</protein>
<reference evidence="2" key="1">
    <citation type="submission" date="2023-04" db="EMBL/GenBank/DDBJ databases">
        <title>Black Yeasts Isolated from many extreme environments.</title>
        <authorList>
            <person name="Coleine C."/>
            <person name="Stajich J.E."/>
            <person name="Selbmann L."/>
        </authorList>
    </citation>
    <scope>NUCLEOTIDE SEQUENCE</scope>
    <source>
        <strain evidence="2">CCFEE 5312</strain>
    </source>
</reference>
<feature type="region of interest" description="Disordered" evidence="1">
    <location>
        <begin position="1"/>
        <end position="64"/>
    </location>
</feature>
<dbReference type="Proteomes" id="UP001271007">
    <property type="component" value="Unassembled WGS sequence"/>
</dbReference>
<name>A0AAJ0DEH1_9PEZI</name>
<dbReference type="AlphaFoldDB" id="A0AAJ0DEH1"/>
<gene>
    <name evidence="2" type="ORF">LTR09_010004</name>
</gene>
<feature type="compositionally biased region" description="Low complexity" evidence="1">
    <location>
        <begin position="249"/>
        <end position="261"/>
    </location>
</feature>
<feature type="compositionally biased region" description="Acidic residues" evidence="1">
    <location>
        <begin position="35"/>
        <end position="50"/>
    </location>
</feature>
<proteinExistence type="predicted"/>
<feature type="region of interest" description="Disordered" evidence="1">
    <location>
        <begin position="176"/>
        <end position="329"/>
    </location>
</feature>
<evidence type="ECO:0000256" key="1">
    <source>
        <dbReference type="SAM" id="MobiDB-lite"/>
    </source>
</evidence>
<evidence type="ECO:0008006" key="4">
    <source>
        <dbReference type="Google" id="ProtNLM"/>
    </source>
</evidence>
<accession>A0AAJ0DEH1</accession>
<evidence type="ECO:0000313" key="3">
    <source>
        <dbReference type="Proteomes" id="UP001271007"/>
    </source>
</evidence>
<comment type="caution">
    <text evidence="2">The sequence shown here is derived from an EMBL/GenBank/DDBJ whole genome shotgun (WGS) entry which is preliminary data.</text>
</comment>